<reference evidence="2 3" key="1">
    <citation type="submission" date="2019-08" db="EMBL/GenBank/DDBJ databases">
        <title>Lentzea from Indian Himalayas.</title>
        <authorList>
            <person name="Mandal S."/>
            <person name="Mallick Gupta A."/>
            <person name="Maiti P.K."/>
            <person name="Sarkar J."/>
            <person name="Mandal S."/>
        </authorList>
    </citation>
    <scope>NUCLEOTIDE SEQUENCE [LARGE SCALE GENOMIC DNA]</scope>
    <source>
        <strain evidence="2 3">PSKA42</strain>
    </source>
</reference>
<evidence type="ECO:0008006" key="4">
    <source>
        <dbReference type="Google" id="ProtNLM"/>
    </source>
</evidence>
<keyword evidence="3" id="KW-1185">Reference proteome</keyword>
<dbReference type="EMBL" id="VSRL01000250">
    <property type="protein sequence ID" value="NKE62445.1"/>
    <property type="molecule type" value="Genomic_DNA"/>
</dbReference>
<organism evidence="2 3">
    <name type="scientific">Lentzea indica</name>
    <dbReference type="NCBI Taxonomy" id="2604800"/>
    <lineage>
        <taxon>Bacteria</taxon>
        <taxon>Bacillati</taxon>
        <taxon>Actinomycetota</taxon>
        <taxon>Actinomycetes</taxon>
        <taxon>Pseudonocardiales</taxon>
        <taxon>Pseudonocardiaceae</taxon>
        <taxon>Lentzea</taxon>
    </lineage>
</organism>
<feature type="chain" id="PRO_5047347216" description="Peptidase inhibitor family I36" evidence="1">
    <location>
        <begin position="28"/>
        <end position="115"/>
    </location>
</feature>
<evidence type="ECO:0000313" key="3">
    <source>
        <dbReference type="Proteomes" id="UP001515943"/>
    </source>
</evidence>
<gene>
    <name evidence="2" type="ORF">FXN61_39220</name>
</gene>
<sequence>MSKTEGRVAVAVAALAAAVLMPATAQAIGKGTCTTLYGTSGGSAYVCGNYWRSGSLYDGSYEIRRSNLYVQFQADKGPWITIRGKGYIGRGGFSSLKTFYLRACTYDGSACSGPW</sequence>
<protein>
    <recommendedName>
        <fullName evidence="4">Peptidase inhibitor family I36</fullName>
    </recommendedName>
</protein>
<proteinExistence type="predicted"/>
<feature type="signal peptide" evidence="1">
    <location>
        <begin position="1"/>
        <end position="27"/>
    </location>
</feature>
<evidence type="ECO:0000313" key="2">
    <source>
        <dbReference type="EMBL" id="NKE62445.1"/>
    </source>
</evidence>
<keyword evidence="1" id="KW-0732">Signal</keyword>
<dbReference type="Proteomes" id="UP001515943">
    <property type="component" value="Unassembled WGS sequence"/>
</dbReference>
<accession>A0ABX1FU52</accession>
<evidence type="ECO:0000256" key="1">
    <source>
        <dbReference type="SAM" id="SignalP"/>
    </source>
</evidence>
<dbReference type="RefSeq" id="WP_167979077.1">
    <property type="nucleotide sequence ID" value="NZ_VSRL01000250.1"/>
</dbReference>
<comment type="caution">
    <text evidence="2">The sequence shown here is derived from an EMBL/GenBank/DDBJ whole genome shotgun (WGS) entry which is preliminary data.</text>
</comment>
<name>A0ABX1FU52_9PSEU</name>